<dbReference type="Gene3D" id="3.30.450.40">
    <property type="match status" value="1"/>
</dbReference>
<dbReference type="Proteomes" id="UP000606172">
    <property type="component" value="Unassembled WGS sequence"/>
</dbReference>
<dbReference type="Gene3D" id="1.10.10.2840">
    <property type="entry name" value="PucR C-terminal helix-turn-helix domain"/>
    <property type="match status" value="1"/>
</dbReference>
<dbReference type="InterPro" id="IPR025736">
    <property type="entry name" value="PucR_C-HTH_dom"/>
</dbReference>
<accession>A0A919RGG3</accession>
<protein>
    <submittedName>
        <fullName evidence="4">Cyclic diguanylate phosphodiesterase</fullName>
    </submittedName>
</protein>
<proteinExistence type="inferred from homology"/>
<feature type="coiled-coil region" evidence="2">
    <location>
        <begin position="225"/>
        <end position="252"/>
    </location>
</feature>
<comment type="caution">
    <text evidence="4">The sequence shown here is derived from an EMBL/GenBank/DDBJ whole genome shotgun (WGS) entry which is preliminary data.</text>
</comment>
<keyword evidence="2" id="KW-0175">Coiled coil</keyword>
<organism evidence="4 5">
    <name type="scientific">Sinosporangium siamense</name>
    <dbReference type="NCBI Taxonomy" id="1367973"/>
    <lineage>
        <taxon>Bacteria</taxon>
        <taxon>Bacillati</taxon>
        <taxon>Actinomycetota</taxon>
        <taxon>Actinomycetes</taxon>
        <taxon>Streptosporangiales</taxon>
        <taxon>Streptosporangiaceae</taxon>
        <taxon>Sinosporangium</taxon>
    </lineage>
</organism>
<dbReference type="SMART" id="SM00065">
    <property type="entry name" value="GAF"/>
    <property type="match status" value="1"/>
</dbReference>
<dbReference type="RefSeq" id="WP_204026430.1">
    <property type="nucleotide sequence ID" value="NZ_BOOW01000020.1"/>
</dbReference>
<dbReference type="EMBL" id="BOOW01000020">
    <property type="protein sequence ID" value="GII93173.1"/>
    <property type="molecule type" value="Genomic_DNA"/>
</dbReference>
<dbReference type="Pfam" id="PF01590">
    <property type="entry name" value="GAF"/>
    <property type="match status" value="1"/>
</dbReference>
<keyword evidence="5" id="KW-1185">Reference proteome</keyword>
<dbReference type="PANTHER" id="PTHR33744">
    <property type="entry name" value="CARBOHYDRATE DIACID REGULATOR"/>
    <property type="match status" value="1"/>
</dbReference>
<dbReference type="Pfam" id="PF13556">
    <property type="entry name" value="HTH_30"/>
    <property type="match status" value="1"/>
</dbReference>
<feature type="domain" description="GAF" evidence="3">
    <location>
        <begin position="78"/>
        <end position="229"/>
    </location>
</feature>
<dbReference type="InterPro" id="IPR042070">
    <property type="entry name" value="PucR_C-HTH_sf"/>
</dbReference>
<evidence type="ECO:0000256" key="1">
    <source>
        <dbReference type="ARBA" id="ARBA00006754"/>
    </source>
</evidence>
<sequence length="642" mass="67554">MTEHVFLELLAREAGAVEFEEPLLAARAAGADPGILARLERAKVEALKVRALLRRRARREAELSALYDSAGDLAGLRDLDDVLEAIVRRARRLLSTDTATLALRDPERGDTYVRVTDGSVSARFRSLRLAMGDGLGGLVAQAGTPYATPDYFADGGFLHTTDIDRAVREEGLVAILGVPLRLGGEVIGVLLAADRAPRPFAPEEVALLGSLAAHAAVAIDNARLLAETRTALTELEAANQRIRSQSAAVERAGVAHDRMAALVLRGGGVADVAAVVTQVLGGGLTVFDGGGVTLHGDEAWSPAVGQAAHEARSLGRAVRHSGLLVASVEVDGDPVCTLVLEGVDAEPGSGGVEPDDRLLILERAALVTALLLLSRRNVAEAEGRVRGELLDDLISRPGSAGLQERARRLRVDLCAPHLVIVARHDGSRERAAFWAASTATVAGGLATARDEEVILLLPAPQRATRTTYGTSPHTEGTLTAKRLAADLSASLGKPATAGASQIVHTPTDVAPAYREARRCADALLSLGRPGDGAAAADLGFVGLLMGEQRDVGGYIAGLLGPVIDYDRRRGTSLVNTLSAYFASGGSLTRTAETLHIHVNTVSQRLERITHLLGADWQTPTRSLELHVALHLHHLGPTDTPDT</sequence>
<dbReference type="PANTHER" id="PTHR33744:SF1">
    <property type="entry name" value="DNA-BINDING TRANSCRIPTIONAL ACTIVATOR ADER"/>
    <property type="match status" value="1"/>
</dbReference>
<dbReference type="InterPro" id="IPR029016">
    <property type="entry name" value="GAF-like_dom_sf"/>
</dbReference>
<reference evidence="4" key="1">
    <citation type="submission" date="2021-01" db="EMBL/GenBank/DDBJ databases">
        <title>Whole genome shotgun sequence of Sinosporangium siamense NBRC 109515.</title>
        <authorList>
            <person name="Komaki H."/>
            <person name="Tamura T."/>
        </authorList>
    </citation>
    <scope>NUCLEOTIDE SEQUENCE</scope>
    <source>
        <strain evidence="4">NBRC 109515</strain>
    </source>
</reference>
<dbReference type="InterPro" id="IPR003018">
    <property type="entry name" value="GAF"/>
</dbReference>
<evidence type="ECO:0000259" key="3">
    <source>
        <dbReference type="SMART" id="SM00065"/>
    </source>
</evidence>
<dbReference type="SUPFAM" id="SSF55781">
    <property type="entry name" value="GAF domain-like"/>
    <property type="match status" value="1"/>
</dbReference>
<gene>
    <name evidence="4" type="ORF">Ssi02_34040</name>
</gene>
<evidence type="ECO:0000313" key="4">
    <source>
        <dbReference type="EMBL" id="GII93173.1"/>
    </source>
</evidence>
<dbReference type="AlphaFoldDB" id="A0A919RGG3"/>
<dbReference type="InterPro" id="IPR041522">
    <property type="entry name" value="CdaR_GGDEF"/>
</dbReference>
<dbReference type="Pfam" id="PF17853">
    <property type="entry name" value="GGDEF_2"/>
    <property type="match status" value="1"/>
</dbReference>
<evidence type="ECO:0000256" key="2">
    <source>
        <dbReference type="SAM" id="Coils"/>
    </source>
</evidence>
<comment type="similarity">
    <text evidence="1">Belongs to the CdaR family.</text>
</comment>
<dbReference type="InterPro" id="IPR051448">
    <property type="entry name" value="CdaR-like_regulators"/>
</dbReference>
<evidence type="ECO:0000313" key="5">
    <source>
        <dbReference type="Proteomes" id="UP000606172"/>
    </source>
</evidence>
<name>A0A919RGG3_9ACTN</name>